<sequence>MKTILVMLRAHADDWVRLLKLGLPEHAVVTDASAADGPLSYAVVGKPPAGAIAALGRLDALFSVNAGIEALLESGEVPDDMPLVRMVDDGLAAGMLEWVIAETLAWHRNLFHYRAVQLEQRWAPLQEKLAFERTVCVLGAGHLGRPVAEQLASLGFITRTWSRGGTMIPGVDSFRGPDGLAASVDNADFLINLLPLTPETETLLDAALLRRLAPGAVLINGGRGRHVVDEAVIALLDEGHLRAAVLDVFRTEPLPSEHPFWSHPGVYLSPHVAAPTHPATAVASITQNIRGFESGLALRHVVDRARGY</sequence>
<reference evidence="4 5" key="1">
    <citation type="journal article" date="2014" name="World J. Microbiol. Biotechnol.">
        <title>Biodiversity and physiological characteristics of Antarctic and Arctic lichens-associated bacteria.</title>
        <authorList>
            <person name="Lee Y.M."/>
            <person name="Kim E.H."/>
            <person name="Lee H.K."/>
            <person name="Hong S.G."/>
        </authorList>
    </citation>
    <scope>NUCLEOTIDE SEQUENCE [LARGE SCALE GENOMIC DNA]</scope>
    <source>
        <strain evidence="4 5">PAMC 26569</strain>
        <plasmid evidence="4">unnamed1</plasmid>
    </source>
</reference>
<dbReference type="Proteomes" id="UP000500767">
    <property type="component" value="Plasmid unnamed1"/>
</dbReference>
<dbReference type="CDD" id="cd12164">
    <property type="entry name" value="GDH_like_2"/>
    <property type="match status" value="1"/>
</dbReference>
<dbReference type="InterPro" id="IPR029753">
    <property type="entry name" value="D-isomer_DH_CS"/>
</dbReference>
<evidence type="ECO:0000256" key="2">
    <source>
        <dbReference type="ARBA" id="ARBA00023027"/>
    </source>
</evidence>
<keyword evidence="5" id="KW-1185">Reference proteome</keyword>
<dbReference type="GO" id="GO:0016616">
    <property type="term" value="F:oxidoreductase activity, acting on the CH-OH group of donors, NAD or NADP as acceptor"/>
    <property type="evidence" value="ECO:0007669"/>
    <property type="project" value="UniProtKB-ARBA"/>
</dbReference>
<evidence type="ECO:0000313" key="5">
    <source>
        <dbReference type="Proteomes" id="UP000500767"/>
    </source>
</evidence>
<gene>
    <name evidence="4" type="ORF">HN018_22640</name>
</gene>
<dbReference type="Pfam" id="PF02826">
    <property type="entry name" value="2-Hacid_dh_C"/>
    <property type="match status" value="1"/>
</dbReference>
<keyword evidence="4" id="KW-0670">Pyruvate</keyword>
<keyword evidence="2" id="KW-0520">NAD</keyword>
<keyword evidence="1" id="KW-0560">Oxidoreductase</keyword>
<evidence type="ECO:0000313" key="4">
    <source>
        <dbReference type="EMBL" id="QKE93007.1"/>
    </source>
</evidence>
<dbReference type="Gene3D" id="3.40.50.720">
    <property type="entry name" value="NAD(P)-binding Rossmann-like Domain"/>
    <property type="match status" value="2"/>
</dbReference>
<dbReference type="PANTHER" id="PTHR43333:SF1">
    <property type="entry name" value="D-ISOMER SPECIFIC 2-HYDROXYACID DEHYDROGENASE NAD-BINDING DOMAIN-CONTAINING PROTEIN"/>
    <property type="match status" value="1"/>
</dbReference>
<proteinExistence type="predicted"/>
<keyword evidence="4" id="KW-0614">Plasmid</keyword>
<name>A0A6M8HXT4_9PROT</name>
<dbReference type="PROSITE" id="PS00671">
    <property type="entry name" value="D_2_HYDROXYACID_DH_3"/>
    <property type="match status" value="1"/>
</dbReference>
<dbReference type="RefSeq" id="WP_171837685.1">
    <property type="nucleotide sequence ID" value="NZ_CP053709.1"/>
</dbReference>
<organism evidence="4 5">
    <name type="scientific">Lichenicola cladoniae</name>
    <dbReference type="NCBI Taxonomy" id="1484109"/>
    <lineage>
        <taxon>Bacteria</taxon>
        <taxon>Pseudomonadati</taxon>
        <taxon>Pseudomonadota</taxon>
        <taxon>Alphaproteobacteria</taxon>
        <taxon>Acetobacterales</taxon>
        <taxon>Acetobacteraceae</taxon>
        <taxon>Lichenicola</taxon>
    </lineage>
</organism>
<dbReference type="EMBL" id="CP053709">
    <property type="protein sequence ID" value="QKE93007.1"/>
    <property type="molecule type" value="Genomic_DNA"/>
</dbReference>
<dbReference type="GO" id="GO:0051287">
    <property type="term" value="F:NAD binding"/>
    <property type="evidence" value="ECO:0007669"/>
    <property type="project" value="InterPro"/>
</dbReference>
<dbReference type="KEGG" id="lck:HN018_22640"/>
<protein>
    <submittedName>
        <fullName evidence="4">Glyoxylate/hydroxypyruvate reductase A</fullName>
    </submittedName>
</protein>
<dbReference type="InterPro" id="IPR006140">
    <property type="entry name" value="D-isomer_DH_NAD-bd"/>
</dbReference>
<evidence type="ECO:0000256" key="1">
    <source>
        <dbReference type="ARBA" id="ARBA00023002"/>
    </source>
</evidence>
<geneLocation type="plasmid" evidence="4 5">
    <name>unnamed1</name>
</geneLocation>
<evidence type="ECO:0000259" key="3">
    <source>
        <dbReference type="Pfam" id="PF02826"/>
    </source>
</evidence>
<dbReference type="AlphaFoldDB" id="A0A6M8HXT4"/>
<accession>A0A6M8HXT4</accession>
<feature type="domain" description="D-isomer specific 2-hydroxyacid dehydrogenase NAD-binding" evidence="3">
    <location>
        <begin position="102"/>
        <end position="273"/>
    </location>
</feature>
<dbReference type="InterPro" id="IPR036291">
    <property type="entry name" value="NAD(P)-bd_dom_sf"/>
</dbReference>
<dbReference type="PANTHER" id="PTHR43333">
    <property type="entry name" value="2-HACID_DH_C DOMAIN-CONTAINING PROTEIN"/>
    <property type="match status" value="1"/>
</dbReference>
<dbReference type="SUPFAM" id="SSF51735">
    <property type="entry name" value="NAD(P)-binding Rossmann-fold domains"/>
    <property type="match status" value="1"/>
</dbReference>